<evidence type="ECO:0000256" key="1">
    <source>
        <dbReference type="SAM" id="MobiDB-lite"/>
    </source>
</evidence>
<keyword evidence="2" id="KW-0812">Transmembrane</keyword>
<feature type="transmembrane region" description="Helical" evidence="2">
    <location>
        <begin position="16"/>
        <end position="34"/>
    </location>
</feature>
<feature type="region of interest" description="Disordered" evidence="1">
    <location>
        <begin position="128"/>
        <end position="180"/>
    </location>
</feature>
<organism evidence="3 4">
    <name type="scientific">Plectosphaerella cucumerina</name>
    <dbReference type="NCBI Taxonomy" id="40658"/>
    <lineage>
        <taxon>Eukaryota</taxon>
        <taxon>Fungi</taxon>
        <taxon>Dikarya</taxon>
        <taxon>Ascomycota</taxon>
        <taxon>Pezizomycotina</taxon>
        <taxon>Sordariomycetes</taxon>
        <taxon>Hypocreomycetidae</taxon>
        <taxon>Glomerellales</taxon>
        <taxon>Plectosphaerellaceae</taxon>
        <taxon>Plectosphaerella</taxon>
    </lineage>
</organism>
<name>A0A8K0X475_9PEZI</name>
<reference evidence="3" key="1">
    <citation type="journal article" date="2021" name="Nat. Commun.">
        <title>Genetic determinants of endophytism in the Arabidopsis root mycobiome.</title>
        <authorList>
            <person name="Mesny F."/>
            <person name="Miyauchi S."/>
            <person name="Thiergart T."/>
            <person name="Pickel B."/>
            <person name="Atanasova L."/>
            <person name="Karlsson M."/>
            <person name="Huettel B."/>
            <person name="Barry K.W."/>
            <person name="Haridas S."/>
            <person name="Chen C."/>
            <person name="Bauer D."/>
            <person name="Andreopoulos W."/>
            <person name="Pangilinan J."/>
            <person name="LaButti K."/>
            <person name="Riley R."/>
            <person name="Lipzen A."/>
            <person name="Clum A."/>
            <person name="Drula E."/>
            <person name="Henrissat B."/>
            <person name="Kohler A."/>
            <person name="Grigoriev I.V."/>
            <person name="Martin F.M."/>
            <person name="Hacquard S."/>
        </authorList>
    </citation>
    <scope>NUCLEOTIDE SEQUENCE</scope>
    <source>
        <strain evidence="3">MPI-CAGE-AT-0016</strain>
    </source>
</reference>
<dbReference type="EMBL" id="JAGPXD010000003">
    <property type="protein sequence ID" value="KAH7361440.1"/>
    <property type="molecule type" value="Genomic_DNA"/>
</dbReference>
<dbReference type="GO" id="GO:0030674">
    <property type="term" value="F:protein-macromolecule adaptor activity"/>
    <property type="evidence" value="ECO:0007669"/>
    <property type="project" value="TreeGrafter"/>
</dbReference>
<dbReference type="OrthoDB" id="45930at2759"/>
<feature type="region of interest" description="Disordered" evidence="1">
    <location>
        <begin position="518"/>
        <end position="547"/>
    </location>
</feature>
<keyword evidence="2" id="KW-1133">Transmembrane helix</keyword>
<feature type="compositionally biased region" description="Low complexity" evidence="1">
    <location>
        <begin position="153"/>
        <end position="174"/>
    </location>
</feature>
<feature type="compositionally biased region" description="Low complexity" evidence="1">
    <location>
        <begin position="129"/>
        <end position="141"/>
    </location>
</feature>
<gene>
    <name evidence="3" type="ORF">B0T11DRAFT_310569</name>
</gene>
<feature type="transmembrane region" description="Helical" evidence="2">
    <location>
        <begin position="187"/>
        <end position="208"/>
    </location>
</feature>
<dbReference type="AlphaFoldDB" id="A0A8K0X475"/>
<dbReference type="PANTHER" id="PTHR28080">
    <property type="entry name" value="PEROXISOMAL BIOGENESIS FACTOR 3"/>
    <property type="match status" value="1"/>
</dbReference>
<dbReference type="GO" id="GO:0045046">
    <property type="term" value="P:protein import into peroxisome membrane"/>
    <property type="evidence" value="ECO:0007669"/>
    <property type="project" value="TreeGrafter"/>
</dbReference>
<dbReference type="PANTHER" id="PTHR28080:SF1">
    <property type="entry name" value="PEROXISOMAL BIOGENESIS FACTOR 3"/>
    <property type="match status" value="1"/>
</dbReference>
<evidence type="ECO:0000313" key="3">
    <source>
        <dbReference type="EMBL" id="KAH7361440.1"/>
    </source>
</evidence>
<sequence>MFSATRRWFNRNRTPLAIGAGLVGAGYLATQYVLNKLNDARERMSSDRIAKENLRRRFEQNQEDCTFTVLALLPTATAGILEALDTERITYEIQTMKGQKAGGAPGAALGGSTAPSIADTTLTEEDGRASSLAASSVQSESGVHASQITVPPQQSGDGAQDGGASALPSPQQQQKSRKTKRQLWDDLTISSITRSFTLIYTLALLTMLTRIQLNLLGRRSYLSSVISLAAGGSAPTSGPISLENNDDDSPDHVYGNDFETNRKYLAFSWWLLNRGWRELSVRVEDAVRQVFGTLSPRDLLSFQRFAELTLEVRKIVEGGTPKERRENQAWLRCLLPDRAHEDEVIRESGILEEGSTIDLGAGTGADLPVSLRRLLDETSDLIESPAFRHVLTLLLDTGFSELVDRHVATSAFELPPQGDLGNAGGAPDDFLVGGAPLGTSLGAEAEEERAALRRTKVVQLPRILSVLTRQAHLIGNGMPNEYLREIERVRDLEAFAAVVYSSNWESDVMRDEGLLGAAAGGLAPQPEKSRAETQTSTQPTGGDESLVVVDSSQGFEGAWGRAIEGNRA</sequence>
<dbReference type="GO" id="GO:0005778">
    <property type="term" value="C:peroxisomal membrane"/>
    <property type="evidence" value="ECO:0007669"/>
    <property type="project" value="InterPro"/>
</dbReference>
<evidence type="ECO:0000256" key="2">
    <source>
        <dbReference type="SAM" id="Phobius"/>
    </source>
</evidence>
<protein>
    <submittedName>
        <fullName evidence="3">Peroxin-3 family protein</fullName>
    </submittedName>
</protein>
<dbReference type="Proteomes" id="UP000813385">
    <property type="component" value="Unassembled WGS sequence"/>
</dbReference>
<dbReference type="InterPro" id="IPR006966">
    <property type="entry name" value="Peroxin-3"/>
</dbReference>
<evidence type="ECO:0000313" key="4">
    <source>
        <dbReference type="Proteomes" id="UP000813385"/>
    </source>
</evidence>
<accession>A0A8K0X475</accession>
<keyword evidence="4" id="KW-1185">Reference proteome</keyword>
<proteinExistence type="predicted"/>
<keyword evidence="2" id="KW-0472">Membrane</keyword>
<comment type="caution">
    <text evidence="3">The sequence shown here is derived from an EMBL/GenBank/DDBJ whole genome shotgun (WGS) entry which is preliminary data.</text>
</comment>
<dbReference type="Pfam" id="PF04882">
    <property type="entry name" value="Peroxin-3"/>
    <property type="match status" value="1"/>
</dbReference>